<keyword evidence="2" id="KW-1185">Reference proteome</keyword>
<dbReference type="EMBL" id="CP111024">
    <property type="protein sequence ID" value="WAR24113.1"/>
    <property type="molecule type" value="Genomic_DNA"/>
</dbReference>
<reference evidence="1" key="1">
    <citation type="submission" date="2022-11" db="EMBL/GenBank/DDBJ databases">
        <title>Centuries of genome instability and evolution in soft-shell clam transmissible cancer (bioRxiv).</title>
        <authorList>
            <person name="Hart S.F.M."/>
            <person name="Yonemitsu M.A."/>
            <person name="Giersch R.M."/>
            <person name="Beal B.F."/>
            <person name="Arriagada G."/>
            <person name="Davis B.W."/>
            <person name="Ostrander E.A."/>
            <person name="Goff S.P."/>
            <person name="Metzger M.J."/>
        </authorList>
    </citation>
    <scope>NUCLEOTIDE SEQUENCE</scope>
    <source>
        <strain evidence="1">MELC-2E11</strain>
        <tissue evidence="1">Siphon/mantle</tissue>
    </source>
</reference>
<accession>A0ABY7FTI0</accession>
<name>A0ABY7FTI0_MYAAR</name>
<organism evidence="1 2">
    <name type="scientific">Mya arenaria</name>
    <name type="common">Soft-shell clam</name>
    <dbReference type="NCBI Taxonomy" id="6604"/>
    <lineage>
        <taxon>Eukaryota</taxon>
        <taxon>Metazoa</taxon>
        <taxon>Spiralia</taxon>
        <taxon>Lophotrochozoa</taxon>
        <taxon>Mollusca</taxon>
        <taxon>Bivalvia</taxon>
        <taxon>Autobranchia</taxon>
        <taxon>Heteroconchia</taxon>
        <taxon>Euheterodonta</taxon>
        <taxon>Imparidentia</taxon>
        <taxon>Neoheterodontei</taxon>
        <taxon>Myida</taxon>
        <taxon>Myoidea</taxon>
        <taxon>Myidae</taxon>
        <taxon>Mya</taxon>
    </lineage>
</organism>
<proteinExistence type="predicted"/>
<evidence type="ECO:0000313" key="1">
    <source>
        <dbReference type="EMBL" id="WAR24113.1"/>
    </source>
</evidence>
<sequence>MILKSSILTPNPSTQNRSLVKATHFPKPTGKNLKMTLIKLSNFKKFKLLPKHQVVQKIPYRASLKYNKAKKSKNWGPDRDYQNECKKKIRTEWDHINHVYKKPNSKPFLNYMKSKKKTSLASHLFVDKDTS</sequence>
<protein>
    <submittedName>
        <fullName evidence="1">Uncharacterized protein</fullName>
    </submittedName>
</protein>
<evidence type="ECO:0000313" key="2">
    <source>
        <dbReference type="Proteomes" id="UP001164746"/>
    </source>
</evidence>
<gene>
    <name evidence="1" type="ORF">MAR_037782</name>
</gene>
<dbReference type="Proteomes" id="UP001164746">
    <property type="component" value="Chromosome 13"/>
</dbReference>